<organism evidence="1 2">
    <name type="scientific">Vibrio harveyi</name>
    <name type="common">Beneckea harveyi</name>
    <dbReference type="NCBI Taxonomy" id="669"/>
    <lineage>
        <taxon>Bacteria</taxon>
        <taxon>Pseudomonadati</taxon>
        <taxon>Pseudomonadota</taxon>
        <taxon>Gammaproteobacteria</taxon>
        <taxon>Vibrionales</taxon>
        <taxon>Vibrionaceae</taxon>
        <taxon>Vibrio</taxon>
    </lineage>
</organism>
<dbReference type="Proteomes" id="UP000008367">
    <property type="component" value="Unassembled WGS sequence"/>
</dbReference>
<dbReference type="EMBL" id="AJSR01000123">
    <property type="protein sequence ID" value="EKM33741.1"/>
    <property type="molecule type" value="Genomic_DNA"/>
</dbReference>
<name>A0A454D570_VIBHA</name>
<evidence type="ECO:0000313" key="1">
    <source>
        <dbReference type="EMBL" id="EKM33741.1"/>
    </source>
</evidence>
<gene>
    <name evidence="1" type="ORF">VCHENC02_0844B</name>
</gene>
<protein>
    <submittedName>
        <fullName evidence="1">Uncharacterized protein</fullName>
    </submittedName>
</protein>
<evidence type="ECO:0000313" key="2">
    <source>
        <dbReference type="Proteomes" id="UP000008367"/>
    </source>
</evidence>
<comment type="caution">
    <text evidence="1">The sequence shown here is derived from an EMBL/GenBank/DDBJ whole genome shotgun (WGS) entry which is preliminary data.</text>
</comment>
<reference evidence="1 2" key="1">
    <citation type="submission" date="2012-10" db="EMBL/GenBank/DDBJ databases">
        <title>Genome sequence of Vibrio Cholerae HENC-02.</title>
        <authorList>
            <person name="Eppinger M."/>
            <person name="Hasan N.A."/>
            <person name="Sengamalay N."/>
            <person name="Hine E."/>
            <person name="Su Q."/>
            <person name="Daugherty S.C."/>
            <person name="Young S."/>
            <person name="Sadzewicz L."/>
            <person name="Tallon L."/>
            <person name="Cebula T.A."/>
            <person name="Ravel J."/>
            <person name="Colwell R.R."/>
        </authorList>
    </citation>
    <scope>NUCLEOTIDE SEQUENCE [LARGE SCALE GENOMIC DNA]</scope>
    <source>
        <strain evidence="1 2">HENC-02</strain>
    </source>
</reference>
<sequence>LGNRTMPLVKAWLKRWYR</sequence>
<dbReference type="AlphaFoldDB" id="A0A454D570"/>
<feature type="non-terminal residue" evidence="1">
    <location>
        <position position="1"/>
    </location>
</feature>
<accession>A0A454D570</accession>
<proteinExistence type="predicted"/>